<dbReference type="AlphaFoldDB" id="A0A7C0Z9X4"/>
<accession>A0A7C0Z9X4</accession>
<dbReference type="InterPro" id="IPR007890">
    <property type="entry name" value="CHASE2"/>
</dbReference>
<dbReference type="EMBL" id="DQWE01000244">
    <property type="protein sequence ID" value="HDI83150.1"/>
    <property type="molecule type" value="Genomic_DNA"/>
</dbReference>
<evidence type="ECO:0000259" key="1">
    <source>
        <dbReference type="Pfam" id="PF05226"/>
    </source>
</evidence>
<dbReference type="Pfam" id="PF05226">
    <property type="entry name" value="CHASE2"/>
    <property type="match status" value="1"/>
</dbReference>
<dbReference type="Proteomes" id="UP000885847">
    <property type="component" value="Unassembled WGS sequence"/>
</dbReference>
<proteinExistence type="predicted"/>
<sequence length="115" mass="13254">MKRLLFLLAVLILSFLITYSGPVRYLELKLIDSRFRVRGEEMPPDEVVVVAIDDETYSHLNMQFPYPRNIYAKLLENLKKAGVRGVGFDIEFDVSDRDPSNDSIFSEAIKNTRNV</sequence>
<feature type="domain" description="CHASE2" evidence="1">
    <location>
        <begin position="11"/>
        <end position="115"/>
    </location>
</feature>
<evidence type="ECO:0000313" key="2">
    <source>
        <dbReference type="EMBL" id="HDI83150.1"/>
    </source>
</evidence>
<feature type="non-terminal residue" evidence="2">
    <location>
        <position position="115"/>
    </location>
</feature>
<name>A0A7C0Z9X4_UNCW3</name>
<organism evidence="2">
    <name type="scientific">candidate division WOR-3 bacterium</name>
    <dbReference type="NCBI Taxonomy" id="2052148"/>
    <lineage>
        <taxon>Bacteria</taxon>
        <taxon>Bacteria division WOR-3</taxon>
    </lineage>
</organism>
<comment type="caution">
    <text evidence="2">The sequence shown here is derived from an EMBL/GenBank/DDBJ whole genome shotgun (WGS) entry which is preliminary data.</text>
</comment>
<reference evidence="2" key="1">
    <citation type="journal article" date="2020" name="mSystems">
        <title>Genome- and Community-Level Interaction Insights into Carbon Utilization and Element Cycling Functions of Hydrothermarchaeota in Hydrothermal Sediment.</title>
        <authorList>
            <person name="Zhou Z."/>
            <person name="Liu Y."/>
            <person name="Xu W."/>
            <person name="Pan J."/>
            <person name="Luo Z.H."/>
            <person name="Li M."/>
        </authorList>
    </citation>
    <scope>NUCLEOTIDE SEQUENCE [LARGE SCALE GENOMIC DNA]</scope>
    <source>
        <strain evidence="2">HyVt-102</strain>
    </source>
</reference>
<protein>
    <submittedName>
        <fullName evidence="2">CHASE2 domain-containing protein</fullName>
    </submittedName>
</protein>
<gene>
    <name evidence="2" type="ORF">ENF18_05105</name>
</gene>